<dbReference type="Pfam" id="PF11932">
    <property type="entry name" value="DUF3450"/>
    <property type="match status" value="1"/>
</dbReference>
<evidence type="ECO:0008006" key="2">
    <source>
        <dbReference type="Google" id="ProtNLM"/>
    </source>
</evidence>
<reference evidence="1" key="1">
    <citation type="submission" date="2018-05" db="EMBL/GenBank/DDBJ databases">
        <authorList>
            <person name="Lanie J.A."/>
            <person name="Ng W.-L."/>
            <person name="Kazmierczak K.M."/>
            <person name="Andrzejewski T.M."/>
            <person name="Davidsen T.M."/>
            <person name="Wayne K.J."/>
            <person name="Tettelin H."/>
            <person name="Glass J.I."/>
            <person name="Rusch D."/>
            <person name="Podicherti R."/>
            <person name="Tsui H.-C.T."/>
            <person name="Winkler M.E."/>
        </authorList>
    </citation>
    <scope>NUCLEOTIDE SEQUENCE</scope>
</reference>
<accession>A0A381P095</accession>
<gene>
    <name evidence="1" type="ORF">METZ01_LOCUS12768</name>
</gene>
<dbReference type="InterPro" id="IPR016866">
    <property type="entry name" value="UCP028069"/>
</dbReference>
<name>A0A381P095_9ZZZZ</name>
<dbReference type="AlphaFoldDB" id="A0A381P095"/>
<sequence>MNNRRITKMSMSTLVLLMSYFFVVAHAAEAPAAEAAVTEQVPRQATILIDSSIIDRAMDVVAEKFSGSAQIQEEISRLANEASSTFEQFKRANDNLESLLVLNAGFRKSISIQEEQIRTLDESIAGVEEVTREIPLLMEKMLSSIEQFIEMDYPFHVDERANRIQFARDAIDNPDVSIAEKFRQVLVMYQTETSYGRTIETYPDTITIGGVELDVEIARIGRVALLYQTTDRQQTGAWDNAGRQWEILDDGDYRTAAQTAIRVASQLDAPQIINLPVLAPEAVQ</sequence>
<dbReference type="EMBL" id="UINC01000708">
    <property type="protein sequence ID" value="SUZ59914.1"/>
    <property type="molecule type" value="Genomic_DNA"/>
</dbReference>
<evidence type="ECO:0000313" key="1">
    <source>
        <dbReference type="EMBL" id="SUZ59914.1"/>
    </source>
</evidence>
<protein>
    <recommendedName>
        <fullName evidence="2">DUF3450 domain-containing protein</fullName>
    </recommendedName>
</protein>
<organism evidence="1">
    <name type="scientific">marine metagenome</name>
    <dbReference type="NCBI Taxonomy" id="408172"/>
    <lineage>
        <taxon>unclassified sequences</taxon>
        <taxon>metagenomes</taxon>
        <taxon>ecological metagenomes</taxon>
    </lineage>
</organism>
<proteinExistence type="predicted"/>